<dbReference type="RefSeq" id="WP_386430299.1">
    <property type="nucleotide sequence ID" value="NZ_JBHSBB010000011.1"/>
</dbReference>
<dbReference type="SUPFAM" id="SSF50969">
    <property type="entry name" value="YVTN repeat-like/Quinoprotein amine dehydrogenase"/>
    <property type="match status" value="1"/>
</dbReference>
<comment type="caution">
    <text evidence="2">The sequence shown here is derived from an EMBL/GenBank/DDBJ whole genome shotgun (WGS) entry which is preliminary data.</text>
</comment>
<gene>
    <name evidence="2" type="ORF">ACFO3J_17150</name>
</gene>
<protein>
    <submittedName>
        <fullName evidence="2">TIGR03118 family protein</fullName>
    </submittedName>
</protein>
<keyword evidence="1" id="KW-0732">Signal</keyword>
<proteinExistence type="predicted"/>
<dbReference type="Proteomes" id="UP001595765">
    <property type="component" value="Unassembled WGS sequence"/>
</dbReference>
<sequence length="364" mass="37047">MTKKLISAVALTAAVTASAVALVAAGPADASSGRPDHHSAPVHGVTRTDLVSDQPGKAQLTDPDLVNAWGLSRGPNTPLWVSNAGTSTSTLYSGAVNGGPVTAAPLVVKVPGGPVTGQTFNSSTGFAVPGTTTPASFLFATVGGTISAWNGAAGTQAVQAASVPGAAYTGLTLSSSPFGPLLLAADFHDNRVDVFDSAFQRLDVAGLFRDPALPRGYAPFNVQVLGDSVYVTYAQQDAAKQFDVPGAGHGFVDKFTAYGSFVDRVASRGSLDSPWGLVVAPANFGRFSGDLLVGNFGDGTVHAYDPANGHLRGTLTDTRGRTVRIDKLWGLITGDAVAGGPDSVWFSAGPGDEQHGLLGTLTAQ</sequence>
<evidence type="ECO:0000256" key="1">
    <source>
        <dbReference type="SAM" id="SignalP"/>
    </source>
</evidence>
<feature type="signal peptide" evidence="1">
    <location>
        <begin position="1"/>
        <end position="19"/>
    </location>
</feature>
<dbReference type="NCBIfam" id="TIGR03118">
    <property type="entry name" value="PEPCTERM_chp_1"/>
    <property type="match status" value="1"/>
</dbReference>
<evidence type="ECO:0000313" key="3">
    <source>
        <dbReference type="Proteomes" id="UP001595765"/>
    </source>
</evidence>
<dbReference type="EMBL" id="JBHSBB010000011">
    <property type="protein sequence ID" value="MFC4033203.1"/>
    <property type="molecule type" value="Genomic_DNA"/>
</dbReference>
<evidence type="ECO:0000313" key="2">
    <source>
        <dbReference type="EMBL" id="MFC4033203.1"/>
    </source>
</evidence>
<organism evidence="2 3">
    <name type="scientific">Streptomyces polygonati</name>
    <dbReference type="NCBI Taxonomy" id="1617087"/>
    <lineage>
        <taxon>Bacteria</taxon>
        <taxon>Bacillati</taxon>
        <taxon>Actinomycetota</taxon>
        <taxon>Actinomycetes</taxon>
        <taxon>Kitasatosporales</taxon>
        <taxon>Streptomycetaceae</taxon>
        <taxon>Streptomyces</taxon>
    </lineage>
</organism>
<keyword evidence="3" id="KW-1185">Reference proteome</keyword>
<dbReference type="InterPro" id="IPR017549">
    <property type="entry name" value="APMV_L690"/>
</dbReference>
<feature type="chain" id="PRO_5046005944" evidence="1">
    <location>
        <begin position="20"/>
        <end position="364"/>
    </location>
</feature>
<accession>A0ABV8HMG1</accession>
<name>A0ABV8HMG1_9ACTN</name>
<reference evidence="3" key="1">
    <citation type="journal article" date="2019" name="Int. J. Syst. Evol. Microbiol.">
        <title>The Global Catalogue of Microorganisms (GCM) 10K type strain sequencing project: providing services to taxonomists for standard genome sequencing and annotation.</title>
        <authorList>
            <consortium name="The Broad Institute Genomics Platform"/>
            <consortium name="The Broad Institute Genome Sequencing Center for Infectious Disease"/>
            <person name="Wu L."/>
            <person name="Ma J."/>
        </authorList>
    </citation>
    <scope>NUCLEOTIDE SEQUENCE [LARGE SCALE GENOMIC DNA]</scope>
    <source>
        <strain evidence="3">CGMCC 4.7237</strain>
    </source>
</reference>
<dbReference type="InterPro" id="IPR011044">
    <property type="entry name" value="Quino_amine_DH_bsu"/>
</dbReference>